<dbReference type="GO" id="GO:0000030">
    <property type="term" value="F:mannosyltransferase activity"/>
    <property type="evidence" value="ECO:0007669"/>
    <property type="project" value="TreeGrafter"/>
</dbReference>
<evidence type="ECO:0000313" key="7">
    <source>
        <dbReference type="RefSeq" id="XP_008483573.1"/>
    </source>
</evidence>
<feature type="transmembrane region" description="Helical" evidence="4">
    <location>
        <begin position="128"/>
        <end position="148"/>
    </location>
</feature>
<dbReference type="GO" id="GO:0005783">
    <property type="term" value="C:endoplasmic reticulum"/>
    <property type="evidence" value="ECO:0007669"/>
    <property type="project" value="TreeGrafter"/>
</dbReference>
<gene>
    <name evidence="7" type="primary">LOC103520259</name>
</gene>
<keyword evidence="2" id="KW-0802">TPR repeat</keyword>
<dbReference type="STRING" id="121845.A0A1S3DK57"/>
<feature type="domain" description="DUF1736" evidence="5">
    <location>
        <begin position="66"/>
        <end position="137"/>
    </location>
</feature>
<dbReference type="GeneID" id="103520259"/>
<dbReference type="GO" id="GO:0035269">
    <property type="term" value="P:protein O-linked glycosylation via mannose"/>
    <property type="evidence" value="ECO:0007669"/>
    <property type="project" value="TreeGrafter"/>
</dbReference>
<dbReference type="Proteomes" id="UP000079169">
    <property type="component" value="Unplaced"/>
</dbReference>
<dbReference type="PANTHER" id="PTHR44395">
    <property type="match status" value="1"/>
</dbReference>
<dbReference type="Pfam" id="PF08409">
    <property type="entry name" value="TMTC_DUF1736"/>
    <property type="match status" value="1"/>
</dbReference>
<reference evidence="7" key="1">
    <citation type="submission" date="2025-08" db="UniProtKB">
        <authorList>
            <consortium name="RefSeq"/>
        </authorList>
    </citation>
    <scope>IDENTIFICATION</scope>
</reference>
<keyword evidence="4" id="KW-0812">Transmembrane</keyword>
<feature type="non-terminal residue" evidence="7">
    <location>
        <position position="158"/>
    </location>
</feature>
<evidence type="ECO:0000259" key="5">
    <source>
        <dbReference type="Pfam" id="PF08409"/>
    </source>
</evidence>
<accession>A0A1S3DK57</accession>
<proteinExistence type="predicted"/>
<dbReference type="InterPro" id="IPR013618">
    <property type="entry name" value="TMTC_DUF1736"/>
</dbReference>
<evidence type="ECO:0000256" key="1">
    <source>
        <dbReference type="ARBA" id="ARBA00022737"/>
    </source>
</evidence>
<keyword evidence="6" id="KW-1185">Reference proteome</keyword>
<keyword evidence="3 4" id="KW-0472">Membrane</keyword>
<dbReference type="RefSeq" id="XP_008483573.1">
    <property type="nucleotide sequence ID" value="XM_008485351.1"/>
</dbReference>
<evidence type="ECO:0000256" key="3">
    <source>
        <dbReference type="ARBA" id="ARBA00023136"/>
    </source>
</evidence>
<evidence type="ECO:0000256" key="4">
    <source>
        <dbReference type="SAM" id="Phobius"/>
    </source>
</evidence>
<evidence type="ECO:0000313" key="6">
    <source>
        <dbReference type="Proteomes" id="UP000079169"/>
    </source>
</evidence>
<protein>
    <submittedName>
        <fullName evidence="7">Transmembrane and TPR repeat-containing protein 3-like</fullName>
    </submittedName>
</protein>
<keyword evidence="4" id="KW-1133">Transmembrane helix</keyword>
<dbReference type="KEGG" id="dci:103520259"/>
<dbReference type="PaxDb" id="121845-A0A1S3DK57"/>
<keyword evidence="1" id="KW-0677">Repeat</keyword>
<dbReference type="AlphaFoldDB" id="A0A1S3DK57"/>
<name>A0A1S3DK57_DIACI</name>
<dbReference type="PANTHER" id="PTHR44395:SF1">
    <property type="entry name" value="PROTEIN O-MANNOSYL-TRANSFERASE TMTC3"/>
    <property type="match status" value="1"/>
</dbReference>
<sequence>MQSRHYPSNNYDWRVPDIVSLMMRWILNRKPVSTSASWNRYATRRLLSLLSCTVLLLVARLHIMGAKLPVFTRFDNPASVSGWPTRHLTYQYLIALNLWLLIFPCDLCCDWTMGTIPLVESVLDERNLATLCLYVFLCAVCYVAAFSSNRTHSVALIM</sequence>
<organism evidence="6 7">
    <name type="scientific">Diaphorina citri</name>
    <name type="common">Asian citrus psyllid</name>
    <dbReference type="NCBI Taxonomy" id="121845"/>
    <lineage>
        <taxon>Eukaryota</taxon>
        <taxon>Metazoa</taxon>
        <taxon>Ecdysozoa</taxon>
        <taxon>Arthropoda</taxon>
        <taxon>Hexapoda</taxon>
        <taxon>Insecta</taxon>
        <taxon>Pterygota</taxon>
        <taxon>Neoptera</taxon>
        <taxon>Paraneoptera</taxon>
        <taxon>Hemiptera</taxon>
        <taxon>Sternorrhyncha</taxon>
        <taxon>Psylloidea</taxon>
        <taxon>Psyllidae</taxon>
        <taxon>Diaphorininae</taxon>
        <taxon>Diaphorina</taxon>
    </lineage>
</organism>
<evidence type="ECO:0000256" key="2">
    <source>
        <dbReference type="ARBA" id="ARBA00022803"/>
    </source>
</evidence>